<keyword evidence="2" id="KW-1185">Reference proteome</keyword>
<dbReference type="EMBL" id="CM042043">
    <property type="protein sequence ID" value="KAI3696336.1"/>
    <property type="molecule type" value="Genomic_DNA"/>
</dbReference>
<dbReference type="Proteomes" id="UP001056120">
    <property type="component" value="Linkage Group LG26"/>
</dbReference>
<sequence length="247" mass="27930">MDLPTRISLQKEVKKPTEGKKAEEEAKPAAEDEKKEEESKDLPPPPPRQELVLSVFMHCEGCARDVRQCLKGFDGIEHVVTDCETRKVVVTGEKVDPLKVLERVQKVSRQKVELLSPVPKPPTEKPNKSEQQEPPKQKEKKHGVVISPADDYCGLESTDALRRLCSKDQKRHSDDEGLFTKFISNFVAKYLSNIALFLTNFRVESAVPDLYNSQVEVKGTFPVAELVDHVHKKTRKKVVIMKYDGVS</sequence>
<protein>
    <submittedName>
        <fullName evidence="1">Uncharacterized protein</fullName>
    </submittedName>
</protein>
<name>A0ACB8ZF28_9ASTR</name>
<evidence type="ECO:0000313" key="1">
    <source>
        <dbReference type="EMBL" id="KAI3696336.1"/>
    </source>
</evidence>
<gene>
    <name evidence="1" type="ORF">L1987_79349</name>
</gene>
<proteinExistence type="predicted"/>
<evidence type="ECO:0000313" key="2">
    <source>
        <dbReference type="Proteomes" id="UP001056120"/>
    </source>
</evidence>
<reference evidence="2" key="1">
    <citation type="journal article" date="2022" name="Mol. Ecol. Resour.">
        <title>The genomes of chicory, endive, great burdock and yacon provide insights into Asteraceae palaeo-polyploidization history and plant inulin production.</title>
        <authorList>
            <person name="Fan W."/>
            <person name="Wang S."/>
            <person name="Wang H."/>
            <person name="Wang A."/>
            <person name="Jiang F."/>
            <person name="Liu H."/>
            <person name="Zhao H."/>
            <person name="Xu D."/>
            <person name="Zhang Y."/>
        </authorList>
    </citation>
    <scope>NUCLEOTIDE SEQUENCE [LARGE SCALE GENOMIC DNA]</scope>
    <source>
        <strain evidence="2">cv. Yunnan</strain>
    </source>
</reference>
<organism evidence="1 2">
    <name type="scientific">Smallanthus sonchifolius</name>
    <dbReference type="NCBI Taxonomy" id="185202"/>
    <lineage>
        <taxon>Eukaryota</taxon>
        <taxon>Viridiplantae</taxon>
        <taxon>Streptophyta</taxon>
        <taxon>Embryophyta</taxon>
        <taxon>Tracheophyta</taxon>
        <taxon>Spermatophyta</taxon>
        <taxon>Magnoliopsida</taxon>
        <taxon>eudicotyledons</taxon>
        <taxon>Gunneridae</taxon>
        <taxon>Pentapetalae</taxon>
        <taxon>asterids</taxon>
        <taxon>campanulids</taxon>
        <taxon>Asterales</taxon>
        <taxon>Asteraceae</taxon>
        <taxon>Asteroideae</taxon>
        <taxon>Heliantheae alliance</taxon>
        <taxon>Millerieae</taxon>
        <taxon>Smallanthus</taxon>
    </lineage>
</organism>
<accession>A0ACB8ZF28</accession>
<reference evidence="1 2" key="2">
    <citation type="journal article" date="2022" name="Mol. Ecol. Resour.">
        <title>The genomes of chicory, endive, great burdock and yacon provide insights into Asteraceae paleo-polyploidization history and plant inulin production.</title>
        <authorList>
            <person name="Fan W."/>
            <person name="Wang S."/>
            <person name="Wang H."/>
            <person name="Wang A."/>
            <person name="Jiang F."/>
            <person name="Liu H."/>
            <person name="Zhao H."/>
            <person name="Xu D."/>
            <person name="Zhang Y."/>
        </authorList>
    </citation>
    <scope>NUCLEOTIDE SEQUENCE [LARGE SCALE GENOMIC DNA]</scope>
    <source>
        <strain evidence="2">cv. Yunnan</strain>
        <tissue evidence="1">Leaves</tissue>
    </source>
</reference>
<comment type="caution">
    <text evidence="1">The sequence shown here is derived from an EMBL/GenBank/DDBJ whole genome shotgun (WGS) entry which is preliminary data.</text>
</comment>